<dbReference type="InterPro" id="IPR002035">
    <property type="entry name" value="VWF_A"/>
</dbReference>
<dbReference type="InterPro" id="IPR035681">
    <property type="entry name" value="ComA-like_MBL"/>
</dbReference>
<feature type="compositionally biased region" description="Polar residues" evidence="5">
    <location>
        <begin position="44"/>
        <end position="83"/>
    </location>
</feature>
<dbReference type="Gene3D" id="3.40.50.410">
    <property type="entry name" value="von Willebrand factor, type A domain"/>
    <property type="match status" value="1"/>
</dbReference>
<evidence type="ECO:0000256" key="3">
    <source>
        <dbReference type="ARBA" id="ARBA00022729"/>
    </source>
</evidence>
<feature type="compositionally biased region" description="Low complexity" evidence="5">
    <location>
        <begin position="34"/>
        <end position="43"/>
    </location>
</feature>
<keyword evidence="2" id="KW-0964">Secreted</keyword>
<evidence type="ECO:0000256" key="5">
    <source>
        <dbReference type="SAM" id="MobiDB-lite"/>
    </source>
</evidence>
<feature type="compositionally biased region" description="Acidic residues" evidence="5">
    <location>
        <begin position="1078"/>
        <end position="1095"/>
    </location>
</feature>
<dbReference type="SUPFAM" id="SSF63446">
    <property type="entry name" value="Type I dockerin domain"/>
    <property type="match status" value="1"/>
</dbReference>
<evidence type="ECO:0000256" key="1">
    <source>
        <dbReference type="ARBA" id="ARBA00004613"/>
    </source>
</evidence>
<dbReference type="PANTHER" id="PTHR37467:SF1">
    <property type="entry name" value="EXPORTED CALCIUM-BINDING GLYCOPROTEIN"/>
    <property type="match status" value="1"/>
</dbReference>
<dbReference type="InterPro" id="IPR036866">
    <property type="entry name" value="RibonucZ/Hydroxyglut_hydro"/>
</dbReference>
<dbReference type="PROSITE" id="PS50234">
    <property type="entry name" value="VWFA"/>
    <property type="match status" value="1"/>
</dbReference>
<gene>
    <name evidence="7" type="ORF">BVU17_18125</name>
</gene>
<feature type="region of interest" description="Disordered" evidence="5">
    <location>
        <begin position="681"/>
        <end position="706"/>
    </location>
</feature>
<dbReference type="InterPro" id="IPR059100">
    <property type="entry name" value="TSP3_bac"/>
</dbReference>
<dbReference type="SUPFAM" id="SSF56281">
    <property type="entry name" value="Metallo-hydrolase/oxidoreductase"/>
    <property type="match status" value="1"/>
</dbReference>
<keyword evidence="3" id="KW-0732">Signal</keyword>
<dbReference type="PANTHER" id="PTHR37467">
    <property type="entry name" value="EXPORTED CALCIUM-BINDING GLYCOPROTEIN-RELATED"/>
    <property type="match status" value="1"/>
</dbReference>
<dbReference type="PROSITE" id="PS00018">
    <property type="entry name" value="EF_HAND_1"/>
    <property type="match status" value="2"/>
</dbReference>
<evidence type="ECO:0000256" key="4">
    <source>
        <dbReference type="ARBA" id="ARBA00022837"/>
    </source>
</evidence>
<dbReference type="InterPro" id="IPR001279">
    <property type="entry name" value="Metallo-B-lactamas"/>
</dbReference>
<keyword evidence="7" id="KW-0614">Plasmid</keyword>
<keyword evidence="4" id="KW-0106">Calcium</keyword>
<evidence type="ECO:0000313" key="7">
    <source>
        <dbReference type="EMBL" id="AUG49492.1"/>
    </source>
</evidence>
<proteinExistence type="predicted"/>
<dbReference type="EMBL" id="CP019156">
    <property type="protein sequence ID" value="AUG49492.1"/>
    <property type="molecule type" value="Genomic_DNA"/>
</dbReference>
<name>A0A2H5A418_9EURY</name>
<feature type="region of interest" description="Disordered" evidence="5">
    <location>
        <begin position="1073"/>
        <end position="1098"/>
    </location>
</feature>
<evidence type="ECO:0000313" key="8">
    <source>
        <dbReference type="Proteomes" id="UP000242917"/>
    </source>
</evidence>
<dbReference type="InterPro" id="IPR036439">
    <property type="entry name" value="Dockerin_dom_sf"/>
</dbReference>
<dbReference type="Gene3D" id="3.60.15.10">
    <property type="entry name" value="Ribonuclease Z/Hydroxyacylglutathione hydrolase-like"/>
    <property type="match status" value="1"/>
</dbReference>
<dbReference type="KEGG" id="hta:BVU17_18125"/>
<dbReference type="Pfam" id="PF00404">
    <property type="entry name" value="Dockerin_1"/>
    <property type="match status" value="1"/>
</dbReference>
<dbReference type="InterPro" id="IPR002105">
    <property type="entry name" value="Dockerin_1_rpt"/>
</dbReference>
<evidence type="ECO:0000256" key="2">
    <source>
        <dbReference type="ARBA" id="ARBA00022525"/>
    </source>
</evidence>
<dbReference type="Pfam" id="PF00092">
    <property type="entry name" value="VWA"/>
    <property type="match status" value="1"/>
</dbReference>
<reference evidence="7 8" key="1">
    <citation type="submission" date="2017-01" db="EMBL/GenBank/DDBJ databases">
        <title>A Red Light-Sensitive Sensory Rhodopsin I From Haloarcula taiwanensis, A New Haloarchaeon Isolated From Taiwan.</title>
        <authorList>
            <person name="Yang C.-S."/>
            <person name="Han Y.-A."/>
            <person name="Chen P.-C."/>
            <person name="Ng W.V."/>
            <person name="Chen T.-W."/>
        </authorList>
    </citation>
    <scope>NUCLEOTIDE SEQUENCE [LARGE SCALE GENOMIC DNA]</scope>
    <source>
        <strain evidence="7 8">Taiwanensis</strain>
        <plasmid evidence="7 8">pNYT1</plasmid>
    </source>
</reference>
<feature type="region of interest" description="Disordered" evidence="5">
    <location>
        <begin position="758"/>
        <end position="789"/>
    </location>
</feature>
<feature type="compositionally biased region" description="Basic and acidic residues" evidence="5">
    <location>
        <begin position="762"/>
        <end position="778"/>
    </location>
</feature>
<organism evidence="7 8">
    <name type="scientific">Haloarcula taiwanensis</name>
    <dbReference type="NCBI Taxonomy" id="1932004"/>
    <lineage>
        <taxon>Archaea</taxon>
        <taxon>Methanobacteriati</taxon>
        <taxon>Methanobacteriota</taxon>
        <taxon>Stenosarchaea group</taxon>
        <taxon>Halobacteria</taxon>
        <taxon>Halobacteriales</taxon>
        <taxon>Haloarculaceae</taxon>
        <taxon>Haloarcula</taxon>
    </lineage>
</organism>
<dbReference type="GO" id="GO:0000272">
    <property type="term" value="P:polysaccharide catabolic process"/>
    <property type="evidence" value="ECO:0007669"/>
    <property type="project" value="InterPro"/>
</dbReference>
<sequence>MMTGTGAGPLQTAGNDTLGTSAGNQAVTTAGNEPTQTQPTQTPASTAGNEATRTQSTQTPAATAGNQATGPLSTSWNGSTEPNASAIEQLAPRENDSHPYPLVGDNQPTDPDGDGLYEDVNGDGAVNIVDVDALSRHLGSTAAGANWSAYDYTGDNRTDVGDIQWLFVATRSTSPNDTDGDGLPDAYERNVTKTNPRVADSDGDAVIDGAEDWDNDTLPAYREYRLGTDPRSNDTDGDRLTDDVESRLQSVDPTDPDTDDDGVQDSAADPDNDSLSIYNETVAGTLTNNPDTDGDGLLDGTEIHQLGTDPLKADTDSDGLPDGEEVRLGTDPLVADSNDNGVSDGEESYTTTATNETLGVTLSLTGNGDIGNGTTIAPQDDPRFNTSRVGNMSASPVVELNSEQEFSSANVTLAYNETRVENESRDLAVFTYDPEAGIFVPLNSTVDATNNTATAETTHFSTFAVFDISNWATTYNATEPVRQTDDDGVKPVDTTLLIDTSGSMDNTDPNGYAQQSAQRFVGGLLDVDRVAVLEFAGYAEVVQPYTTDHQAANDSISSLEPYGWGTGTKIGSSLKDGIEYTAQNSNESTSEILIFLTDGRGPGGPQEAEIAAEENITIYTIGFESASSDKLSDIATTTGGESYIVEEADDLPEVFWRVANTTTEINDTDGDGLSDERETSGIVLGGPNGEVIHTDPTSNDTDGDGLSDGREVGQFKTVSFVHNGQKYEGSYFDYTANPITPDTDYDGVDDGVEIENVGSDATNRDTDGDGLHDLRDPEPTVDNTPPSFEARSGQWGRYIRITEINSGDIESVEVRANYSPAIGDSYWAGNSGKLLGVPDEMIDEGYGWAIRSYGVRLDDEYLVLIDNPGLIPEAPTEYYLNVTDSSGNEIPYKVTVETGGPGADIQKGGAMVIGGSAAFPSGEEPVAIPAGAAVLIGGLVIEGGSEVIDGEPSVTSRIIEGELTLGSRAETHEFTSISPAVSGTLNAPVEMSAGRSYQDGREYGWESIQNTPGLNNPADVRTVLETAVIAEQQGEYTVTVGENPNGDGHIALYILGSTIIGATSVETVGDTIEREKEDEQSDEELTDEEEIDDAPGTEQDWRLSEREKLWIRTVGDFALDVYKASNIYDQYSDDDDDDTSETGDLQATHIDMGKGQSTLFEVPNPDGRNKTLLVDAGSNARSSLWEKPYRSDLTSRIDKNDAGNYVIDHLVVSHNDTDHISYVDEVLEDDDITVRNLHFAGVKKDTVQEEDVDKAVGSETDTGVLRAGDRITLGDATADVLNPKVTENGNPNQNSIVLHVQYKNTEALTTGDIKGSTERKIVDRYGNELESIDYLSASHHATSGNSGQVVTKPLLEATNPKSVIISNKNEDTPDESSEFAPDCGPLTRMTNFNTNTYWTAIHGDITYSGDQVVRTDKNIGTNDPAVLQNKITYCSG</sequence>
<dbReference type="SUPFAM" id="SSF53300">
    <property type="entry name" value="vWA-like"/>
    <property type="match status" value="1"/>
</dbReference>
<geneLocation type="plasmid" evidence="7 8">
    <name>pNYT1</name>
</geneLocation>
<feature type="compositionally biased region" description="Basic and acidic residues" evidence="5">
    <location>
        <begin position="222"/>
        <end position="246"/>
    </location>
</feature>
<dbReference type="InterPro" id="IPR053180">
    <property type="entry name" value="Ca-binding_acidic-repeat"/>
</dbReference>
<dbReference type="InterPro" id="IPR018247">
    <property type="entry name" value="EF_Hand_1_Ca_BS"/>
</dbReference>
<dbReference type="Pfam" id="PF00753">
    <property type="entry name" value="Lactamase_B"/>
    <property type="match status" value="1"/>
</dbReference>
<evidence type="ECO:0000259" key="6">
    <source>
        <dbReference type="PROSITE" id="PS50234"/>
    </source>
</evidence>
<feature type="compositionally biased region" description="Polar residues" evidence="5">
    <location>
        <begin position="273"/>
        <end position="290"/>
    </location>
</feature>
<dbReference type="InterPro" id="IPR036465">
    <property type="entry name" value="vWFA_dom_sf"/>
</dbReference>
<feature type="compositionally biased region" description="Polar residues" evidence="5">
    <location>
        <begin position="12"/>
        <end position="33"/>
    </location>
</feature>
<dbReference type="CDD" id="cd07731">
    <property type="entry name" value="ComA-like_MBL-fold"/>
    <property type="match status" value="1"/>
</dbReference>
<feature type="compositionally biased region" description="Acidic residues" evidence="5">
    <location>
        <begin position="254"/>
        <end position="272"/>
    </location>
</feature>
<protein>
    <recommendedName>
        <fullName evidence="6">VWFA domain-containing protein</fullName>
    </recommendedName>
</protein>
<dbReference type="Proteomes" id="UP000242917">
    <property type="component" value="Plasmid pNYT1"/>
</dbReference>
<dbReference type="GO" id="GO:0004553">
    <property type="term" value="F:hydrolase activity, hydrolyzing O-glycosyl compounds"/>
    <property type="evidence" value="ECO:0007669"/>
    <property type="project" value="InterPro"/>
</dbReference>
<feature type="region of interest" description="Disordered" evidence="5">
    <location>
        <begin position="1"/>
        <end position="116"/>
    </location>
</feature>
<feature type="compositionally biased region" description="Acidic residues" evidence="5">
    <location>
        <begin position="201"/>
        <end position="215"/>
    </location>
</feature>
<keyword evidence="8" id="KW-1185">Reference proteome</keyword>
<dbReference type="SMART" id="SM00327">
    <property type="entry name" value="VWA"/>
    <property type="match status" value="1"/>
</dbReference>
<feature type="domain" description="VWFA" evidence="6">
    <location>
        <begin position="493"/>
        <end position="658"/>
    </location>
</feature>
<dbReference type="Gene3D" id="1.10.1330.10">
    <property type="entry name" value="Dockerin domain"/>
    <property type="match status" value="1"/>
</dbReference>
<accession>A0A2H5A418</accession>
<dbReference type="Pfam" id="PF18884">
    <property type="entry name" value="TSP3_bac"/>
    <property type="match status" value="5"/>
</dbReference>
<feature type="region of interest" description="Disordered" evidence="5">
    <location>
        <begin position="172"/>
        <end position="351"/>
    </location>
</feature>
<comment type="subcellular location">
    <subcellularLocation>
        <location evidence="1">Secreted</location>
    </subcellularLocation>
</comment>